<keyword evidence="3" id="KW-1185">Reference proteome</keyword>
<dbReference type="GO" id="GO:0004658">
    <property type="term" value="F:propionyl-CoA carboxylase activity"/>
    <property type="evidence" value="ECO:0007669"/>
    <property type="project" value="InterPro"/>
</dbReference>
<dbReference type="STRING" id="156980.SAMN04489745_2784"/>
<feature type="region of interest" description="Disordered" evidence="1">
    <location>
        <begin position="1"/>
        <end position="25"/>
    </location>
</feature>
<dbReference type="Proteomes" id="UP000182652">
    <property type="component" value="Unassembled WGS sequence"/>
</dbReference>
<organism evidence="2 3">
    <name type="scientific">Arthrobacter woluwensis</name>
    <dbReference type="NCBI Taxonomy" id="156980"/>
    <lineage>
        <taxon>Bacteria</taxon>
        <taxon>Bacillati</taxon>
        <taxon>Actinomycetota</taxon>
        <taxon>Actinomycetes</taxon>
        <taxon>Micrococcales</taxon>
        <taxon>Micrococcaceae</taxon>
        <taxon>Arthrobacter</taxon>
    </lineage>
</organism>
<dbReference type="InterPro" id="IPR032716">
    <property type="entry name" value="ACC_epsilon"/>
</dbReference>
<dbReference type="AlphaFoldDB" id="A0A1H4S8C2"/>
<dbReference type="Pfam" id="PF13822">
    <property type="entry name" value="ACC_epsilon"/>
    <property type="match status" value="1"/>
</dbReference>
<gene>
    <name evidence="2" type="ORF">SAMN04489745_2784</name>
</gene>
<protein>
    <submittedName>
        <fullName evidence="2">Acyl-CoA carboxylase epsilon subunit</fullName>
    </submittedName>
</protein>
<accession>A0A1H4S8C2</accession>
<evidence type="ECO:0000256" key="1">
    <source>
        <dbReference type="SAM" id="MobiDB-lite"/>
    </source>
</evidence>
<name>A0A1H4S8C2_9MICC</name>
<evidence type="ECO:0000313" key="2">
    <source>
        <dbReference type="EMBL" id="SEC40433.1"/>
    </source>
</evidence>
<evidence type="ECO:0000313" key="3">
    <source>
        <dbReference type="Proteomes" id="UP000182652"/>
    </source>
</evidence>
<dbReference type="GO" id="GO:0003989">
    <property type="term" value="F:acetyl-CoA carboxylase activity"/>
    <property type="evidence" value="ECO:0007669"/>
    <property type="project" value="InterPro"/>
</dbReference>
<sequence>MATTTDAPQGDAENAQPFLTVTRGNPTPEELAALTAVVSALAAGQPQETASPARHSERFWHRRAQFNVPLKAGPGSWRRSRG</sequence>
<reference evidence="2 3" key="1">
    <citation type="submission" date="2016-10" db="EMBL/GenBank/DDBJ databases">
        <authorList>
            <person name="de Groot N.N."/>
        </authorList>
    </citation>
    <scope>NUCLEOTIDE SEQUENCE [LARGE SCALE GENOMIC DNA]</scope>
    <source>
        <strain evidence="2 3">DSM 10495</strain>
    </source>
</reference>
<proteinExistence type="predicted"/>
<dbReference type="RefSeq" id="WP_066216916.1">
    <property type="nucleotide sequence ID" value="NZ_CP049819.1"/>
</dbReference>
<dbReference type="EMBL" id="FNSN01000003">
    <property type="protein sequence ID" value="SEC40433.1"/>
    <property type="molecule type" value="Genomic_DNA"/>
</dbReference>